<feature type="signal peptide" evidence="2">
    <location>
        <begin position="1"/>
        <end position="20"/>
    </location>
</feature>
<dbReference type="EMBL" id="BKCF01000001">
    <property type="protein sequence ID" value="GEQ84703.1"/>
    <property type="molecule type" value="Genomic_DNA"/>
</dbReference>
<evidence type="ECO:0000256" key="2">
    <source>
        <dbReference type="SAM" id="SignalP"/>
    </source>
</evidence>
<feature type="chain" id="PRO_5023814647" description="Secretion system C-terminal sorting domain-containing protein" evidence="2">
    <location>
        <begin position="21"/>
        <end position="346"/>
    </location>
</feature>
<dbReference type="RefSeq" id="WP_151892648.1">
    <property type="nucleotide sequence ID" value="NZ_BKCF01000001.1"/>
</dbReference>
<comment type="caution">
    <text evidence="4">The sequence shown here is derived from an EMBL/GenBank/DDBJ whole genome shotgun (WGS) entry which is preliminary data.</text>
</comment>
<gene>
    <name evidence="4" type="ORF">ULMS_02110</name>
</gene>
<dbReference type="InterPro" id="IPR026444">
    <property type="entry name" value="Secre_tail"/>
</dbReference>
<dbReference type="OrthoDB" id="7063782at2"/>
<feature type="domain" description="Secretion system C-terminal sorting" evidence="3">
    <location>
        <begin position="275"/>
        <end position="344"/>
    </location>
</feature>
<accession>A0A5J4FT78</accession>
<reference evidence="4 5" key="1">
    <citation type="submission" date="2019-08" db="EMBL/GenBank/DDBJ databases">
        <title>Ulvibacter marinistellae sp. nov., isolated from a starfish, Patiria pectinifera.</title>
        <authorList>
            <person name="Kawano K."/>
            <person name="Ushijima N."/>
            <person name="Kihara M."/>
            <person name="Itoh H."/>
        </authorList>
    </citation>
    <scope>NUCLEOTIDE SEQUENCE [LARGE SCALE GENOMIC DNA]</scope>
    <source>
        <strain evidence="4 5">KK4</strain>
    </source>
</reference>
<proteinExistence type="predicted"/>
<evidence type="ECO:0000313" key="5">
    <source>
        <dbReference type="Proteomes" id="UP000326994"/>
    </source>
</evidence>
<protein>
    <recommendedName>
        <fullName evidence="3">Secretion system C-terminal sorting domain-containing protein</fullName>
    </recommendedName>
</protein>
<dbReference type="NCBIfam" id="TIGR04183">
    <property type="entry name" value="Por_Secre_tail"/>
    <property type="match status" value="1"/>
</dbReference>
<dbReference type="AlphaFoldDB" id="A0A5J4FT78"/>
<dbReference type="Proteomes" id="UP000326994">
    <property type="component" value="Unassembled WGS sequence"/>
</dbReference>
<name>A0A5J4FT78_9FLAO</name>
<keyword evidence="1 2" id="KW-0732">Signal</keyword>
<evidence type="ECO:0000259" key="3">
    <source>
        <dbReference type="Pfam" id="PF18962"/>
    </source>
</evidence>
<keyword evidence="5" id="KW-1185">Reference proteome</keyword>
<evidence type="ECO:0000313" key="4">
    <source>
        <dbReference type="EMBL" id="GEQ84703.1"/>
    </source>
</evidence>
<organism evidence="4 5">
    <name type="scientific">Patiriisocius marinistellae</name>
    <dbReference type="NCBI Taxonomy" id="2494560"/>
    <lineage>
        <taxon>Bacteria</taxon>
        <taxon>Pseudomonadati</taxon>
        <taxon>Bacteroidota</taxon>
        <taxon>Flavobacteriia</taxon>
        <taxon>Flavobacteriales</taxon>
        <taxon>Flavobacteriaceae</taxon>
        <taxon>Patiriisocius</taxon>
    </lineage>
</organism>
<dbReference type="Pfam" id="PF18962">
    <property type="entry name" value="Por_Secre_tail"/>
    <property type="match status" value="1"/>
</dbReference>
<evidence type="ECO:0000256" key="1">
    <source>
        <dbReference type="ARBA" id="ARBA00022729"/>
    </source>
</evidence>
<sequence>MKKITFIVSALLATSFVVQAQQMDEDTSSSTPPTSDGFSINDASVIGTEAVFYENGPYFNLPGAGLGGADISRLENVTIGNTTLGAGCNTGSGFRISDDFTIADGYQINEITLYAYQTGAPTSPASIPGVYIQIWDGIPSDPGSTVIYGDLATNVLDTSFFSNAYRDSEGTPDATDRAIQEVVALTPGLSLAPGQYWVDWVYDGDPGFSGPWQPPISILGATTTGDALQFDPNTSLWAPNADGGSGNINGFPFALDGDQVAGVFDNTLDSQISVSPNPASDILRINTSNGIQIEAVSVYDIKGSLVRTFEASGVVQEINVQDLSAGVFLVKIQTNQGQTAKRIVKK</sequence>